<dbReference type="GeneID" id="120820620"/>
<dbReference type="Ensembl" id="ENSGACT00000013775.2">
    <property type="protein sequence ID" value="ENSGACP00000013750.2"/>
    <property type="gene ID" value="ENSGACG00000010407.2"/>
</dbReference>
<reference evidence="5 6" key="1">
    <citation type="journal article" date="2021" name="G3 (Bethesda)">
        <title>Improved contiguity of the threespine stickleback genome using long-read sequencing.</title>
        <authorList>
            <person name="Nath S."/>
            <person name="Shaw D.E."/>
            <person name="White M.A."/>
        </authorList>
    </citation>
    <scope>NUCLEOTIDE SEQUENCE [LARGE SCALE GENOMIC DNA]</scope>
    <source>
        <strain evidence="5 6">Lake Benthic</strain>
    </source>
</reference>
<dbReference type="InterPro" id="IPR036116">
    <property type="entry name" value="FN3_sf"/>
</dbReference>
<reference evidence="5" key="3">
    <citation type="submission" date="2025-09" db="UniProtKB">
        <authorList>
            <consortium name="Ensembl"/>
        </authorList>
    </citation>
    <scope>IDENTIFICATION</scope>
</reference>
<keyword evidence="6" id="KW-1185">Reference proteome</keyword>
<feature type="signal peptide" evidence="3">
    <location>
        <begin position="1"/>
        <end position="18"/>
    </location>
</feature>
<evidence type="ECO:0000313" key="5">
    <source>
        <dbReference type="Ensembl" id="ENSGACP00000013750.2"/>
    </source>
</evidence>
<reference evidence="5" key="2">
    <citation type="submission" date="2025-08" db="UniProtKB">
        <authorList>
            <consortium name="Ensembl"/>
        </authorList>
    </citation>
    <scope>IDENTIFICATION</scope>
</reference>
<dbReference type="PANTHER" id="PTHR20859:SF87">
    <property type="entry name" value="CYTOKINE RECEPTOR FAMILY MEMBER B13-RELATED"/>
    <property type="match status" value="1"/>
</dbReference>
<dbReference type="InterPro" id="IPR013783">
    <property type="entry name" value="Ig-like_fold"/>
</dbReference>
<organism evidence="5 6">
    <name type="scientific">Gasterosteus aculeatus aculeatus</name>
    <name type="common">three-spined stickleback</name>
    <dbReference type="NCBI Taxonomy" id="481459"/>
    <lineage>
        <taxon>Eukaryota</taxon>
        <taxon>Metazoa</taxon>
        <taxon>Chordata</taxon>
        <taxon>Craniata</taxon>
        <taxon>Vertebrata</taxon>
        <taxon>Euteleostomi</taxon>
        <taxon>Actinopterygii</taxon>
        <taxon>Neopterygii</taxon>
        <taxon>Teleostei</taxon>
        <taxon>Neoteleostei</taxon>
        <taxon>Acanthomorphata</taxon>
        <taxon>Eupercaria</taxon>
        <taxon>Perciformes</taxon>
        <taxon>Cottioidei</taxon>
        <taxon>Gasterosteales</taxon>
        <taxon>Gasterosteidae</taxon>
        <taxon>Gasterosteus</taxon>
    </lineage>
</organism>
<evidence type="ECO:0000259" key="4">
    <source>
        <dbReference type="Pfam" id="PF01108"/>
    </source>
</evidence>
<dbReference type="InterPro" id="IPR003961">
    <property type="entry name" value="FN3_dom"/>
</dbReference>
<sequence length="375" mass="41865">MDLASVFLLLVWLQESVADVAPPTNVTLHCHNMKNVVKWSYEDPPPPGLRFRVNLGSFYSLNSFPNVMWVDPPAQQQDVSFLNDPQNDYFLSVTAVIGQNESLPTDIVFSYSRSSLAEQKCNLDFPSVNVTARHNGSVLFRFSHPWLLYFQKPTHSPSKNRRKKKSAELPEFQYDVQIVNQGGTHTFFCEDSVCEEELLVDAAQEKHCLKMQGELQAVSVQAKQAYCAPRQETPSYLLPLCVCGGLLVLPSLGLVVLMLYRKGTKADIAPPDFLIFPNKRLKATHTAPKEALNVPEVGSPTRLLPAEEEEARTPLSPRFTEPEFRLPIGVFARDEGVIVDEEAGMDGESGYMGGKDLDQGRRGRGAVLRQCPRSL</sequence>
<dbReference type="Pfam" id="PF01108">
    <property type="entry name" value="Tissue_fac"/>
    <property type="match status" value="1"/>
</dbReference>
<dbReference type="InterPro" id="IPR050650">
    <property type="entry name" value="Type-II_Cytokine-TF_Rcpt"/>
</dbReference>
<feature type="region of interest" description="Disordered" evidence="1">
    <location>
        <begin position="344"/>
        <end position="375"/>
    </location>
</feature>
<keyword evidence="2" id="KW-1133">Transmembrane helix</keyword>
<evidence type="ECO:0000313" key="6">
    <source>
        <dbReference type="Proteomes" id="UP000007635"/>
    </source>
</evidence>
<feature type="transmembrane region" description="Helical" evidence="2">
    <location>
        <begin position="236"/>
        <end position="260"/>
    </location>
</feature>
<feature type="domain" description="Fibronectin type-III" evidence="4">
    <location>
        <begin position="6"/>
        <end position="102"/>
    </location>
</feature>
<evidence type="ECO:0000256" key="3">
    <source>
        <dbReference type="SAM" id="SignalP"/>
    </source>
</evidence>
<proteinExistence type="predicted"/>
<evidence type="ECO:0000256" key="1">
    <source>
        <dbReference type="SAM" id="MobiDB-lite"/>
    </source>
</evidence>
<dbReference type="SUPFAM" id="SSF49265">
    <property type="entry name" value="Fibronectin type III"/>
    <property type="match status" value="1"/>
</dbReference>
<keyword evidence="3" id="KW-0732">Signal</keyword>
<keyword evidence="2" id="KW-0472">Membrane</keyword>
<dbReference type="GO" id="GO:0005886">
    <property type="term" value="C:plasma membrane"/>
    <property type="evidence" value="ECO:0007669"/>
    <property type="project" value="TreeGrafter"/>
</dbReference>
<dbReference type="STRING" id="69293.ENSGACP00000013750"/>
<keyword evidence="2" id="KW-0812">Transmembrane</keyword>
<dbReference type="AlphaFoldDB" id="G3P826"/>
<dbReference type="CTD" id="794493"/>
<dbReference type="Gene3D" id="2.60.40.10">
    <property type="entry name" value="Immunoglobulins"/>
    <property type="match status" value="1"/>
</dbReference>
<accession>G3P826</accession>
<dbReference type="Bgee" id="ENSGACG00000010407">
    <property type="expression patterns" value="Expressed in heart and 13 other cell types or tissues"/>
</dbReference>
<dbReference type="GeneTree" id="ENSGT00530000068118"/>
<evidence type="ECO:0000256" key="2">
    <source>
        <dbReference type="SAM" id="Phobius"/>
    </source>
</evidence>
<protein>
    <recommendedName>
        <fullName evidence="4">Fibronectin type-III domain-containing protein</fullName>
    </recommendedName>
</protein>
<dbReference type="GO" id="GO:0004896">
    <property type="term" value="F:cytokine receptor activity"/>
    <property type="evidence" value="ECO:0007669"/>
    <property type="project" value="TreeGrafter"/>
</dbReference>
<name>G3P826_GASAC</name>
<dbReference type="InParanoid" id="G3P826"/>
<dbReference type="RefSeq" id="XP_040034525.1">
    <property type="nucleotide sequence ID" value="XM_040178591.1"/>
</dbReference>
<dbReference type="PANTHER" id="PTHR20859">
    <property type="entry name" value="INTERFERON/INTERLEUKIN RECEPTOR"/>
    <property type="match status" value="1"/>
</dbReference>
<dbReference type="eggNOG" id="ENOG502S7FY">
    <property type="taxonomic scope" value="Eukaryota"/>
</dbReference>
<feature type="chain" id="PRO_5043646447" description="Fibronectin type-III domain-containing protein" evidence="3">
    <location>
        <begin position="19"/>
        <end position="375"/>
    </location>
</feature>
<dbReference type="Proteomes" id="UP000007635">
    <property type="component" value="Chromosome VI"/>
</dbReference>